<keyword evidence="5" id="KW-0418">Kinase</keyword>
<evidence type="ECO:0000259" key="10">
    <source>
        <dbReference type="PROSITE" id="PS50110"/>
    </source>
</evidence>
<keyword evidence="8" id="KW-0472">Membrane</keyword>
<name>A0ABT0BRL4_9SPHN</name>
<dbReference type="InterPro" id="IPR005467">
    <property type="entry name" value="His_kinase_dom"/>
</dbReference>
<gene>
    <name evidence="11" type="ORF">MTR66_12805</name>
</gene>
<dbReference type="Pfam" id="PF02518">
    <property type="entry name" value="HATPase_c"/>
    <property type="match status" value="1"/>
</dbReference>
<keyword evidence="8" id="KW-1133">Transmembrane helix</keyword>
<protein>
    <recommendedName>
        <fullName evidence="2">histidine kinase</fullName>
        <ecNumber evidence="2">2.7.13.3</ecNumber>
    </recommendedName>
</protein>
<feature type="transmembrane region" description="Helical" evidence="8">
    <location>
        <begin position="234"/>
        <end position="255"/>
    </location>
</feature>
<dbReference type="GO" id="GO:0005524">
    <property type="term" value="F:ATP binding"/>
    <property type="evidence" value="ECO:0007669"/>
    <property type="project" value="UniProtKB-KW"/>
</dbReference>
<dbReference type="InterPro" id="IPR036097">
    <property type="entry name" value="HisK_dim/P_sf"/>
</dbReference>
<proteinExistence type="predicted"/>
<accession>A0ABT0BRL4</accession>
<keyword evidence="11" id="KW-0067">ATP-binding</keyword>
<dbReference type="InterPro" id="IPR001789">
    <property type="entry name" value="Sig_transdc_resp-reg_receiver"/>
</dbReference>
<keyword evidence="4" id="KW-0808">Transferase</keyword>
<dbReference type="Proteomes" id="UP001202281">
    <property type="component" value="Unassembled WGS sequence"/>
</dbReference>
<evidence type="ECO:0000256" key="3">
    <source>
        <dbReference type="ARBA" id="ARBA00022553"/>
    </source>
</evidence>
<dbReference type="SUPFAM" id="SSF52172">
    <property type="entry name" value="CheY-like"/>
    <property type="match status" value="1"/>
</dbReference>
<dbReference type="Gene3D" id="3.30.565.10">
    <property type="entry name" value="Histidine kinase-like ATPase, C-terminal domain"/>
    <property type="match status" value="1"/>
</dbReference>
<dbReference type="EMBL" id="JALHLG010000017">
    <property type="protein sequence ID" value="MCJ2187693.1"/>
    <property type="molecule type" value="Genomic_DNA"/>
</dbReference>
<dbReference type="PROSITE" id="PS50110">
    <property type="entry name" value="RESPONSE_REGULATORY"/>
    <property type="match status" value="1"/>
</dbReference>
<keyword evidence="8" id="KW-0812">Transmembrane</keyword>
<comment type="catalytic activity">
    <reaction evidence="1">
        <text>ATP + protein L-histidine = ADP + protein N-phospho-L-histidine.</text>
        <dbReference type="EC" id="2.7.13.3"/>
    </reaction>
</comment>
<dbReference type="PROSITE" id="PS50109">
    <property type="entry name" value="HIS_KIN"/>
    <property type="match status" value="1"/>
</dbReference>
<dbReference type="InterPro" id="IPR011006">
    <property type="entry name" value="CheY-like_superfamily"/>
</dbReference>
<dbReference type="SUPFAM" id="SSF55874">
    <property type="entry name" value="ATPase domain of HSP90 chaperone/DNA topoisomerase II/histidine kinase"/>
    <property type="match status" value="1"/>
</dbReference>
<evidence type="ECO:0000256" key="6">
    <source>
        <dbReference type="PROSITE-ProRule" id="PRU00169"/>
    </source>
</evidence>
<feature type="domain" description="Histidine kinase" evidence="9">
    <location>
        <begin position="295"/>
        <end position="514"/>
    </location>
</feature>
<feature type="transmembrane region" description="Helical" evidence="8">
    <location>
        <begin position="21"/>
        <end position="41"/>
    </location>
</feature>
<dbReference type="CDD" id="cd00082">
    <property type="entry name" value="HisKA"/>
    <property type="match status" value="1"/>
</dbReference>
<evidence type="ECO:0000313" key="11">
    <source>
        <dbReference type="EMBL" id="MCJ2187693.1"/>
    </source>
</evidence>
<comment type="caution">
    <text evidence="11">The sequence shown here is derived from an EMBL/GenBank/DDBJ whole genome shotgun (WGS) entry which is preliminary data.</text>
</comment>
<evidence type="ECO:0000256" key="4">
    <source>
        <dbReference type="ARBA" id="ARBA00022679"/>
    </source>
</evidence>
<evidence type="ECO:0000256" key="2">
    <source>
        <dbReference type="ARBA" id="ARBA00012438"/>
    </source>
</evidence>
<keyword evidence="11" id="KW-0547">Nucleotide-binding</keyword>
<dbReference type="PANTHER" id="PTHR43047">
    <property type="entry name" value="TWO-COMPONENT HISTIDINE PROTEIN KINASE"/>
    <property type="match status" value="1"/>
</dbReference>
<dbReference type="InterPro" id="IPR036890">
    <property type="entry name" value="HATPase_C_sf"/>
</dbReference>
<dbReference type="Pfam" id="PF00512">
    <property type="entry name" value="HisKA"/>
    <property type="match status" value="1"/>
</dbReference>
<sequence>MVQKANDLQRNGGAKRFWPQNLKIEIAAFVLILLTFAAVAFKERFTGDILTVTRSSSARTPYSYASADENGASSISNRADDPMDWECHLRGKENGAYCGFGYVLDQRGMDFTHFENIVLDFDFDPPNDQEASIIFSLMSPPDSMKSGEVLAENAPNSITVSARPGRNIIQINPKDLKIEPWWLAKHSETKQRQSGLRQVVSVQITITTPPPGGDARINVRSIRFTGDYISDTNWYLLLIGIWGLASGALIIYRLISSRREFEARKQRLAQENQAIAEAREAAEAASAAKSQFLANMSHELRTPLNAIIGYAQLIASDSATERDRTSAVTILESGKHLLEVIGDILDIAKIEAGKLEVAPSCLDLPQFLQSVARIMRLRAEAKGLALELTLAPDLPRHIEADGKRLRQILFNLLGNAVKFTEQGTIGLAADSVGSGAEQRLRLVVTDTGTGIPEGKLEAIFEPFEQVGTSVDRSGGTGLGLSITRRIVDTMGGDIGASSVPGEGSRFTVKVPLIETSPDLEHEPEFDALRGARLLIALPAETARDGLRRMFEAYGAEIEMAADGIETISAASRMLPEAIIMACDMPLVAGPALVARLCENGNATSHPPIFVLAGEISNETRASLTATGATQVMALTTNGTNIVRAVARALVSKPVQPEAEVACYPPPRAQIEKLLDLARAGNLRAISRTVPDIMTLGPQYRIFGDRVASLAGSYQSKALLQMLEASLEEAGACQ</sequence>
<dbReference type="CDD" id="cd16922">
    <property type="entry name" value="HATPase_EvgS-ArcB-TorS-like"/>
    <property type="match status" value="1"/>
</dbReference>
<dbReference type="RefSeq" id="WP_243921630.1">
    <property type="nucleotide sequence ID" value="NZ_JALHLG010000017.1"/>
</dbReference>
<dbReference type="InterPro" id="IPR003661">
    <property type="entry name" value="HisK_dim/P_dom"/>
</dbReference>
<keyword evidence="7" id="KW-0175">Coiled coil</keyword>
<dbReference type="EC" id="2.7.13.3" evidence="2"/>
<organism evidence="11 12">
    <name type="scientific">Novosphingobium beihaiensis</name>
    <dbReference type="NCBI Taxonomy" id="2930389"/>
    <lineage>
        <taxon>Bacteria</taxon>
        <taxon>Pseudomonadati</taxon>
        <taxon>Pseudomonadota</taxon>
        <taxon>Alphaproteobacteria</taxon>
        <taxon>Sphingomonadales</taxon>
        <taxon>Sphingomonadaceae</taxon>
        <taxon>Novosphingobium</taxon>
    </lineage>
</organism>
<evidence type="ECO:0000256" key="8">
    <source>
        <dbReference type="SAM" id="Phobius"/>
    </source>
</evidence>
<dbReference type="InterPro" id="IPR004358">
    <property type="entry name" value="Sig_transdc_His_kin-like_C"/>
</dbReference>
<comment type="caution">
    <text evidence="6">Lacks conserved residue(s) required for the propagation of feature annotation.</text>
</comment>
<evidence type="ECO:0000259" key="9">
    <source>
        <dbReference type="PROSITE" id="PS50109"/>
    </source>
</evidence>
<keyword evidence="3" id="KW-0597">Phosphoprotein</keyword>
<dbReference type="InterPro" id="IPR003594">
    <property type="entry name" value="HATPase_dom"/>
</dbReference>
<evidence type="ECO:0000256" key="1">
    <source>
        <dbReference type="ARBA" id="ARBA00000085"/>
    </source>
</evidence>
<evidence type="ECO:0000313" key="12">
    <source>
        <dbReference type="Proteomes" id="UP001202281"/>
    </source>
</evidence>
<reference evidence="11 12" key="1">
    <citation type="submission" date="2022-04" db="EMBL/GenBank/DDBJ databases">
        <title>Identification of a novel bacterium isolated from mangrove sediments.</title>
        <authorList>
            <person name="Pan X."/>
        </authorList>
    </citation>
    <scope>NUCLEOTIDE SEQUENCE [LARGE SCALE GENOMIC DNA]</scope>
    <source>
        <strain evidence="11 12">B2638</strain>
    </source>
</reference>
<dbReference type="PRINTS" id="PR00344">
    <property type="entry name" value="BCTRLSENSOR"/>
</dbReference>
<dbReference type="Gene3D" id="3.40.50.2300">
    <property type="match status" value="1"/>
</dbReference>
<dbReference type="SMART" id="SM00388">
    <property type="entry name" value="HisKA"/>
    <property type="match status" value="1"/>
</dbReference>
<dbReference type="SMART" id="SM00387">
    <property type="entry name" value="HATPase_c"/>
    <property type="match status" value="1"/>
</dbReference>
<feature type="coiled-coil region" evidence="7">
    <location>
        <begin position="258"/>
        <end position="288"/>
    </location>
</feature>
<evidence type="ECO:0000256" key="5">
    <source>
        <dbReference type="ARBA" id="ARBA00022777"/>
    </source>
</evidence>
<feature type="domain" description="Response regulatory" evidence="10">
    <location>
        <begin position="532"/>
        <end position="649"/>
    </location>
</feature>
<keyword evidence="12" id="KW-1185">Reference proteome</keyword>
<dbReference type="Gene3D" id="1.10.287.130">
    <property type="match status" value="1"/>
</dbReference>
<dbReference type="SUPFAM" id="SSF47384">
    <property type="entry name" value="Homodimeric domain of signal transducing histidine kinase"/>
    <property type="match status" value="1"/>
</dbReference>
<evidence type="ECO:0000256" key="7">
    <source>
        <dbReference type="SAM" id="Coils"/>
    </source>
</evidence>